<dbReference type="InterPro" id="IPR036782">
    <property type="entry name" value="NE0471-like_N"/>
</dbReference>
<gene>
    <name evidence="1" type="ORF">E7201_04240</name>
</gene>
<protein>
    <submittedName>
        <fullName evidence="1">DUF2442 domain-containing protein</fullName>
    </submittedName>
</protein>
<organism evidence="1 2">
    <name type="scientific">Selenomonas ruminantium</name>
    <dbReference type="NCBI Taxonomy" id="971"/>
    <lineage>
        <taxon>Bacteria</taxon>
        <taxon>Bacillati</taxon>
        <taxon>Bacillota</taxon>
        <taxon>Negativicutes</taxon>
        <taxon>Selenomonadales</taxon>
        <taxon>Selenomonadaceae</taxon>
        <taxon>Selenomonas</taxon>
    </lineage>
</organism>
<reference evidence="1" key="1">
    <citation type="submission" date="2019-04" db="EMBL/GenBank/DDBJ databases">
        <title>Evolution of Biomass-Degrading Anaerobic Consortia Revealed by Metagenomics.</title>
        <authorList>
            <person name="Peng X."/>
        </authorList>
    </citation>
    <scope>NUCLEOTIDE SEQUENCE</scope>
    <source>
        <strain evidence="1">SIG240</strain>
    </source>
</reference>
<dbReference type="SUPFAM" id="SSF143880">
    <property type="entry name" value="NE0471 N-terminal domain-like"/>
    <property type="match status" value="1"/>
</dbReference>
<evidence type="ECO:0000313" key="2">
    <source>
        <dbReference type="Proteomes" id="UP000761380"/>
    </source>
</evidence>
<comment type="caution">
    <text evidence="1">The sequence shown here is derived from an EMBL/GenBank/DDBJ whole genome shotgun (WGS) entry which is preliminary data.</text>
</comment>
<evidence type="ECO:0000313" key="1">
    <source>
        <dbReference type="EMBL" id="MBE6092373.1"/>
    </source>
</evidence>
<dbReference type="Gene3D" id="3.30.2020.10">
    <property type="entry name" value="NE0471-like N-terminal domain"/>
    <property type="match status" value="1"/>
</dbReference>
<dbReference type="EMBL" id="SVBY01000021">
    <property type="protein sequence ID" value="MBE6092373.1"/>
    <property type="molecule type" value="Genomic_DNA"/>
</dbReference>
<sequence length="101" mass="11428">MSELIPSVVQAVSGEDYIVYAYLNDGTIRRKDMAPIVLGALPGSVFAKLADKNIFYNTLTVMNETVAWDINGDRNPRKCIDIDPYSVYEWEIVKDPLENEK</sequence>
<dbReference type="Proteomes" id="UP000761380">
    <property type="component" value="Unassembled WGS sequence"/>
</dbReference>
<accession>A0A927WTB7</accession>
<proteinExistence type="predicted"/>
<name>A0A927WTB7_SELRU</name>
<dbReference type="AlphaFoldDB" id="A0A927WTB7"/>